<comment type="similarity">
    <text evidence="1">Belongs to the low molecular weight phosphotyrosine protein phosphatase family.</text>
</comment>
<evidence type="ECO:0000256" key="1">
    <source>
        <dbReference type="ARBA" id="ARBA00011063"/>
    </source>
</evidence>
<evidence type="ECO:0000256" key="4">
    <source>
        <dbReference type="ARBA" id="ARBA00022912"/>
    </source>
</evidence>
<dbReference type="PANTHER" id="PTHR11717">
    <property type="entry name" value="LOW MOLECULAR WEIGHT PROTEIN TYROSINE PHOSPHATASE"/>
    <property type="match status" value="1"/>
</dbReference>
<proteinExistence type="inferred from homology"/>
<dbReference type="KEGG" id="roz:CBI38_11940"/>
<evidence type="ECO:0000313" key="8">
    <source>
        <dbReference type="Proteomes" id="UP000245711"/>
    </source>
</evidence>
<dbReference type="Gene3D" id="3.40.50.2300">
    <property type="match status" value="1"/>
</dbReference>
<evidence type="ECO:0000256" key="5">
    <source>
        <dbReference type="PIRSR" id="PIRSR617867-1"/>
    </source>
</evidence>
<dbReference type="SMART" id="SM00226">
    <property type="entry name" value="LMWPc"/>
    <property type="match status" value="1"/>
</dbReference>
<feature type="active site" evidence="5">
    <location>
        <position position="20"/>
    </location>
</feature>
<keyword evidence="8" id="KW-1185">Reference proteome</keyword>
<feature type="active site" description="Proton donor" evidence="5">
    <location>
        <position position="127"/>
    </location>
</feature>
<reference evidence="7 8" key="1">
    <citation type="submission" date="2017-05" db="EMBL/GenBank/DDBJ databases">
        <title>Isolation of Rhodococcus sp. S2-17 biodegrading of BP-3.</title>
        <authorList>
            <person name="Lee Y."/>
            <person name="Kim K.H."/>
            <person name="Chun B.H."/>
            <person name="Jung H.S."/>
            <person name="Jeon C.O."/>
        </authorList>
    </citation>
    <scope>NUCLEOTIDE SEQUENCE [LARGE SCALE GENOMIC DNA]</scope>
    <source>
        <strain evidence="7 8">S2-17</strain>
    </source>
</reference>
<feature type="domain" description="Phosphotyrosine protein phosphatase I" evidence="6">
    <location>
        <begin position="8"/>
        <end position="153"/>
    </location>
</feature>
<evidence type="ECO:0000256" key="2">
    <source>
        <dbReference type="ARBA" id="ARBA00013064"/>
    </source>
</evidence>
<keyword evidence="4" id="KW-0904">Protein phosphatase</keyword>
<evidence type="ECO:0000259" key="6">
    <source>
        <dbReference type="SMART" id="SM00226"/>
    </source>
</evidence>
<accession>A0A2S2BUE4</accession>
<dbReference type="InterPro" id="IPR050438">
    <property type="entry name" value="LMW_PTPase"/>
</dbReference>
<organism evidence="7 8">
    <name type="scientific">Rhodococcus oxybenzonivorans</name>
    <dbReference type="NCBI Taxonomy" id="1990687"/>
    <lineage>
        <taxon>Bacteria</taxon>
        <taxon>Bacillati</taxon>
        <taxon>Actinomycetota</taxon>
        <taxon>Actinomycetes</taxon>
        <taxon>Mycobacteriales</taxon>
        <taxon>Nocardiaceae</taxon>
        <taxon>Rhodococcus</taxon>
    </lineage>
</organism>
<dbReference type="Proteomes" id="UP000245711">
    <property type="component" value="Chromosome"/>
</dbReference>
<dbReference type="InterPro" id="IPR036196">
    <property type="entry name" value="Ptyr_pPase_sf"/>
</dbReference>
<dbReference type="Pfam" id="PF01451">
    <property type="entry name" value="LMWPc"/>
    <property type="match status" value="1"/>
</dbReference>
<dbReference type="CDD" id="cd16343">
    <property type="entry name" value="LMWPTP"/>
    <property type="match status" value="1"/>
</dbReference>
<dbReference type="SUPFAM" id="SSF52788">
    <property type="entry name" value="Phosphotyrosine protein phosphatases I"/>
    <property type="match status" value="1"/>
</dbReference>
<dbReference type="OrthoDB" id="9784339at2"/>
<dbReference type="InterPro" id="IPR017867">
    <property type="entry name" value="Tyr_phospatase_low_mol_wt"/>
</dbReference>
<evidence type="ECO:0000256" key="3">
    <source>
        <dbReference type="ARBA" id="ARBA00022801"/>
    </source>
</evidence>
<dbReference type="InterPro" id="IPR023485">
    <property type="entry name" value="Ptyr_pPase"/>
</dbReference>
<dbReference type="AlphaFoldDB" id="A0A2S2BUE4"/>
<dbReference type="EMBL" id="CP021354">
    <property type="protein sequence ID" value="AWK72184.1"/>
    <property type="molecule type" value="Genomic_DNA"/>
</dbReference>
<sequence length="157" mass="17505">MAQPDPRLHVTFVCTGNICRSPMAEKIFGEHVRRADLDHRVRVSSAGTHGWHVGREADLRTNEILKLNGYPTGHTAAEVGPYHLGADLVVALAANHDRELAHLGVPEERRRLLRSFDPDADSSSVPDPFYGGLEDFERVRRQIEAAVPGLLEWVRGR</sequence>
<name>A0A2S2BUE4_9NOCA</name>
<dbReference type="RefSeq" id="WP_109329118.1">
    <property type="nucleotide sequence ID" value="NZ_CP021354.1"/>
</dbReference>
<keyword evidence="3" id="KW-0378">Hydrolase</keyword>
<gene>
    <name evidence="7" type="ORF">CBI38_11940</name>
</gene>
<dbReference type="EC" id="3.1.3.48" evidence="2"/>
<dbReference type="PANTHER" id="PTHR11717:SF7">
    <property type="entry name" value="LOW MOLECULAR WEIGHT PHOSPHOTYROSINE PROTEIN PHOSPHATASE"/>
    <property type="match status" value="1"/>
</dbReference>
<evidence type="ECO:0000313" key="7">
    <source>
        <dbReference type="EMBL" id="AWK72184.1"/>
    </source>
</evidence>
<feature type="active site" description="Nucleophile" evidence="5">
    <location>
        <position position="14"/>
    </location>
</feature>
<dbReference type="GO" id="GO:0004725">
    <property type="term" value="F:protein tyrosine phosphatase activity"/>
    <property type="evidence" value="ECO:0007669"/>
    <property type="project" value="UniProtKB-EC"/>
</dbReference>
<protein>
    <recommendedName>
        <fullName evidence="2">protein-tyrosine-phosphatase</fullName>
        <ecNumber evidence="2">3.1.3.48</ecNumber>
    </recommendedName>
</protein>
<dbReference type="PRINTS" id="PR00719">
    <property type="entry name" value="LMWPTPASE"/>
</dbReference>